<dbReference type="PANTHER" id="PTHR43671">
    <property type="entry name" value="SERINE/THREONINE-PROTEIN KINASE NEK"/>
    <property type="match status" value="1"/>
</dbReference>
<feature type="domain" description="NERD" evidence="7">
    <location>
        <begin position="10"/>
        <end position="119"/>
    </location>
</feature>
<dbReference type="GO" id="GO:0016301">
    <property type="term" value="F:kinase activity"/>
    <property type="evidence" value="ECO:0007669"/>
    <property type="project" value="UniProtKB-KW"/>
</dbReference>
<evidence type="ECO:0000259" key="7">
    <source>
        <dbReference type="PROSITE" id="PS50965"/>
    </source>
</evidence>
<proteinExistence type="predicted"/>
<dbReference type="RefSeq" id="WP_252592111.1">
    <property type="nucleotide sequence ID" value="NZ_CP099489.1"/>
</dbReference>
<dbReference type="Gene3D" id="3.30.200.20">
    <property type="entry name" value="Phosphorylase Kinase, domain 1"/>
    <property type="match status" value="1"/>
</dbReference>
<dbReference type="Proteomes" id="UP001056455">
    <property type="component" value="Chromosome"/>
</dbReference>
<dbReference type="Pfam" id="PF00069">
    <property type="entry name" value="Pkinase"/>
    <property type="match status" value="2"/>
</dbReference>
<feature type="domain" description="Protein kinase" evidence="6">
    <location>
        <begin position="189"/>
        <end position="446"/>
    </location>
</feature>
<dbReference type="SUPFAM" id="SSF52540">
    <property type="entry name" value="P-loop containing nucleoside triphosphate hydrolases"/>
    <property type="match status" value="1"/>
</dbReference>
<dbReference type="PANTHER" id="PTHR43671:SF13">
    <property type="entry name" value="SERINE_THREONINE-PROTEIN KINASE NEK2"/>
    <property type="match status" value="1"/>
</dbReference>
<evidence type="ECO:0000256" key="3">
    <source>
        <dbReference type="ARBA" id="ARBA00022741"/>
    </source>
</evidence>
<accession>A0ABY4YR08</accession>
<dbReference type="InterPro" id="IPR027417">
    <property type="entry name" value="P-loop_NTPase"/>
</dbReference>
<keyword evidence="3" id="KW-0547">Nucleotide-binding</keyword>
<dbReference type="SMART" id="SM00220">
    <property type="entry name" value="S_TKc"/>
    <property type="match status" value="1"/>
</dbReference>
<evidence type="ECO:0000259" key="6">
    <source>
        <dbReference type="PROSITE" id="PS50011"/>
    </source>
</evidence>
<dbReference type="SUPFAM" id="SSF56112">
    <property type="entry name" value="Protein kinase-like (PK-like)"/>
    <property type="match status" value="2"/>
</dbReference>
<dbReference type="PROSITE" id="PS00109">
    <property type="entry name" value="PROTEIN_KINASE_TYR"/>
    <property type="match status" value="1"/>
</dbReference>
<dbReference type="Gene3D" id="1.10.510.10">
    <property type="entry name" value="Transferase(Phosphotransferase) domain 1"/>
    <property type="match status" value="2"/>
</dbReference>
<keyword evidence="2" id="KW-0808">Transferase</keyword>
<dbReference type="InterPro" id="IPR000719">
    <property type="entry name" value="Prot_kinase_dom"/>
</dbReference>
<dbReference type="InterPro" id="IPR011009">
    <property type="entry name" value="Kinase-like_dom_sf"/>
</dbReference>
<organism evidence="8 9">
    <name type="scientific">Ornithinimicrobium faecis</name>
    <dbReference type="NCBI Taxonomy" id="2934158"/>
    <lineage>
        <taxon>Bacteria</taxon>
        <taxon>Bacillati</taxon>
        <taxon>Actinomycetota</taxon>
        <taxon>Actinomycetes</taxon>
        <taxon>Micrococcales</taxon>
        <taxon>Ornithinimicrobiaceae</taxon>
        <taxon>Ornithinimicrobium</taxon>
    </lineage>
</organism>
<evidence type="ECO:0000256" key="2">
    <source>
        <dbReference type="ARBA" id="ARBA00022679"/>
    </source>
</evidence>
<dbReference type="EMBL" id="CP099489">
    <property type="protein sequence ID" value="USQ79196.1"/>
    <property type="molecule type" value="Genomic_DNA"/>
</dbReference>
<keyword evidence="9" id="KW-1185">Reference proteome</keyword>
<dbReference type="InterPro" id="IPR050660">
    <property type="entry name" value="NEK_Ser/Thr_kinase"/>
</dbReference>
<evidence type="ECO:0000256" key="5">
    <source>
        <dbReference type="ARBA" id="ARBA00022840"/>
    </source>
</evidence>
<dbReference type="InterPro" id="IPR011528">
    <property type="entry name" value="NERD"/>
</dbReference>
<evidence type="ECO:0000313" key="9">
    <source>
        <dbReference type="Proteomes" id="UP001056455"/>
    </source>
</evidence>
<dbReference type="InterPro" id="IPR008266">
    <property type="entry name" value="Tyr_kinase_AS"/>
</dbReference>
<dbReference type="EC" id="2.7.11.1" evidence="1"/>
<dbReference type="PROSITE" id="PS50965">
    <property type="entry name" value="NERD"/>
    <property type="match status" value="1"/>
</dbReference>
<protein>
    <recommendedName>
        <fullName evidence="1">non-specific serine/threonine protein kinase</fullName>
        <ecNumber evidence="1">2.7.11.1</ecNumber>
    </recommendedName>
</protein>
<reference evidence="8" key="1">
    <citation type="submission" date="2022-06" db="EMBL/GenBank/DDBJ databases">
        <title>Ornithinimicrobium HY1793.</title>
        <authorList>
            <person name="Huang Y."/>
        </authorList>
    </citation>
    <scope>NUCLEOTIDE SEQUENCE</scope>
    <source>
        <strain evidence="8">HY1793</strain>
    </source>
</reference>
<keyword evidence="4 8" id="KW-0418">Kinase</keyword>
<sequence length="1262" mass="137377">MADLRVKGDYVGPGEQKTAEYLASTLPDDWVIFAGRKLPGPNRDDADLVVVGENLVFVVEEKAWGPTVVVDDNHWYVRDDPRPNPLNRVAQVARIVATTLKQNAKGYRNLGRAHRVVPAVVLSHSKLQVLMGPNHDERERIWSLEEAARSLVTLDREFAGAPLGRARRPVITYLDDLPKPGGKPTIGSYTLEARLASAGQEQSWSALDSAGERVVLKCYPMAALGVQGDPEEFLQREYVAVNRVADLGRTWRAYPPIKDDASGLFVVPVVPPRGGMTLHQSVQKSVPERVDGQLDAELARAVAMDAFNALHDLHEAGLVHRALHPKRIWLHQKRRVMFSDLNLARVVGDESIALWAVDGDMSEDFRSPESAPSISLASKKSDVYSLAMCLAYWLLGRDVLDLTHDQLRQAVAKVHPWAEPILKALSGDAKERPGADDLAEQLRPVRVETPAVTTALGVFEEGGLIGDRYEIVEELGRGGFATSWKVYDRQRELSLVLKQFHADLPENVRAEFRSAHNLHSDYLGGVYDLHVNEAPLYIVSEHVEGESLGEEGQAFTIEQLRAIASDVLSGLDYIHGRDLVHGDVTPSNVIVAPDGNSAKLIDFGLMVRSGEQPSGQTPKFAAPELLKGAPATVASDLFGFSAAMAYAMLGRPISSTASGSFELLPPTQDEQFAWGLGGEHLLETFLRGAKGDPAERPRSAKDFLNLLRSTQLAPSPADASEDGDFLVNLNVGAIRRLYRASADGNAGNRGLDDDFALATYVPTRLDDRLIPRVLAGELDVVLLSGNPGDGKTSLLVQLGQMLKNQGASTLHEDDAGWVLELNGRNFHAVFDASEAHGELTSDELVKQALEPVMSGKEGPATALIAINDGRLHQFFEDNSDAYEDWWFEIQDQLSGGDAAESRVVLVDLKRRALASGVGKGLADTALASLVRAELWSDCSSCAARALCPILSNRDSLKGEGAAAFSELMLISHLRRRRRATFRDVRSAAAWLITGDRNCPDVHELVKTGKDPRLMADALTHDLAFVTDSNDYLVDEWSDLDPALVPSPVVDRIRRLSTGSEGGAFFRSGESAARAIYFGDHAYQGVGRDNVRVYRHLDEFLTMLTDTDPAGTRNRLLLGMSRLLGAPGYAQPGLAFNMGAQDSRWAVLHAIEPESFTVQVADSTHRYVETIPDLLELQHVGGSVRHTLRLNLDTAEMILRAADGELVDDAASDAIRQEIDAFVGQLSMQPSKAAHIVDSSGSVSTATISGVDIAFHIEGGVDA</sequence>
<evidence type="ECO:0000313" key="8">
    <source>
        <dbReference type="EMBL" id="USQ79196.1"/>
    </source>
</evidence>
<name>A0ABY4YR08_9MICO</name>
<dbReference type="PROSITE" id="PS50011">
    <property type="entry name" value="PROTEIN_KINASE_DOM"/>
    <property type="match status" value="2"/>
</dbReference>
<dbReference type="CDD" id="cd14014">
    <property type="entry name" value="STKc_PknB_like"/>
    <property type="match status" value="1"/>
</dbReference>
<dbReference type="Pfam" id="PF08378">
    <property type="entry name" value="NERD"/>
    <property type="match status" value="1"/>
</dbReference>
<keyword evidence="5" id="KW-0067">ATP-binding</keyword>
<gene>
    <name evidence="8" type="ORF">NF556_16470</name>
</gene>
<evidence type="ECO:0000256" key="4">
    <source>
        <dbReference type="ARBA" id="ARBA00022777"/>
    </source>
</evidence>
<feature type="domain" description="Protein kinase" evidence="6">
    <location>
        <begin position="469"/>
        <end position="712"/>
    </location>
</feature>
<evidence type="ECO:0000256" key="1">
    <source>
        <dbReference type="ARBA" id="ARBA00012513"/>
    </source>
</evidence>